<accession>A0AAN8GDY0</accession>
<evidence type="ECO:0000313" key="1">
    <source>
        <dbReference type="EMBL" id="KAK6169136.1"/>
    </source>
</evidence>
<reference evidence="1 2" key="1">
    <citation type="submission" date="2024-01" db="EMBL/GenBank/DDBJ databases">
        <title>The genome of the rayed Mediterranean limpet Patella caerulea (Linnaeus, 1758).</title>
        <authorList>
            <person name="Anh-Thu Weber A."/>
            <person name="Halstead-Nussloch G."/>
        </authorList>
    </citation>
    <scope>NUCLEOTIDE SEQUENCE [LARGE SCALE GENOMIC DNA]</scope>
    <source>
        <strain evidence="1">AATW-2023a</strain>
        <tissue evidence="1">Whole specimen</tissue>
    </source>
</reference>
<gene>
    <name evidence="1" type="ORF">SNE40_020245</name>
</gene>
<evidence type="ECO:0000313" key="2">
    <source>
        <dbReference type="Proteomes" id="UP001347796"/>
    </source>
</evidence>
<dbReference type="AlphaFoldDB" id="A0AAN8GDY0"/>
<protein>
    <submittedName>
        <fullName evidence="1">Uncharacterized protein</fullName>
    </submittedName>
</protein>
<name>A0AAN8GDY0_PATCE</name>
<dbReference type="EMBL" id="JAZGQO010000015">
    <property type="protein sequence ID" value="KAK6169136.1"/>
    <property type="molecule type" value="Genomic_DNA"/>
</dbReference>
<proteinExistence type="predicted"/>
<keyword evidence="2" id="KW-1185">Reference proteome</keyword>
<comment type="caution">
    <text evidence="1">The sequence shown here is derived from an EMBL/GenBank/DDBJ whole genome shotgun (WGS) entry which is preliminary data.</text>
</comment>
<organism evidence="1 2">
    <name type="scientific">Patella caerulea</name>
    <name type="common">Rayed Mediterranean limpet</name>
    <dbReference type="NCBI Taxonomy" id="87958"/>
    <lineage>
        <taxon>Eukaryota</taxon>
        <taxon>Metazoa</taxon>
        <taxon>Spiralia</taxon>
        <taxon>Lophotrochozoa</taxon>
        <taxon>Mollusca</taxon>
        <taxon>Gastropoda</taxon>
        <taxon>Patellogastropoda</taxon>
        <taxon>Patelloidea</taxon>
        <taxon>Patellidae</taxon>
        <taxon>Patella</taxon>
    </lineage>
</organism>
<dbReference type="Proteomes" id="UP001347796">
    <property type="component" value="Unassembled WGS sequence"/>
</dbReference>
<sequence>MYLHNIEKKLLTKFYLLLAAEGEDVYEQEYDSDSAQEGYAMGAEGDGDKSTRLLMKKEIHSRTVIGRDGQEETFILEDSQIQQDHNPPEELKDSMQQIISQFMGTQPQVEEIEEPAYLEDDV</sequence>